<reference evidence="2" key="1">
    <citation type="submission" date="2021-08" db="EMBL/GenBank/DDBJ databases">
        <title>WGS assembly of Ceratopteris richardii.</title>
        <authorList>
            <person name="Marchant D.B."/>
            <person name="Chen G."/>
            <person name="Jenkins J."/>
            <person name="Shu S."/>
            <person name="Leebens-Mack J."/>
            <person name="Grimwood J."/>
            <person name="Schmutz J."/>
            <person name="Soltis P."/>
            <person name="Soltis D."/>
            <person name="Chen Z.-H."/>
        </authorList>
    </citation>
    <scope>NUCLEOTIDE SEQUENCE</scope>
    <source>
        <strain evidence="2">Whitten #5841</strain>
        <tissue evidence="2">Leaf</tissue>
    </source>
</reference>
<protein>
    <submittedName>
        <fullName evidence="2">Uncharacterized protein</fullName>
    </submittedName>
</protein>
<organism evidence="2 3">
    <name type="scientific">Ceratopteris richardii</name>
    <name type="common">Triangle waterfern</name>
    <dbReference type="NCBI Taxonomy" id="49495"/>
    <lineage>
        <taxon>Eukaryota</taxon>
        <taxon>Viridiplantae</taxon>
        <taxon>Streptophyta</taxon>
        <taxon>Embryophyta</taxon>
        <taxon>Tracheophyta</taxon>
        <taxon>Polypodiopsida</taxon>
        <taxon>Polypodiidae</taxon>
        <taxon>Polypodiales</taxon>
        <taxon>Pteridineae</taxon>
        <taxon>Pteridaceae</taxon>
        <taxon>Parkerioideae</taxon>
        <taxon>Ceratopteris</taxon>
    </lineage>
</organism>
<keyword evidence="3" id="KW-1185">Reference proteome</keyword>
<dbReference type="OrthoDB" id="768518at2759"/>
<evidence type="ECO:0000313" key="2">
    <source>
        <dbReference type="EMBL" id="KAH7433378.1"/>
    </source>
</evidence>
<comment type="caution">
    <text evidence="2">The sequence shown here is derived from an EMBL/GenBank/DDBJ whole genome shotgun (WGS) entry which is preliminary data.</text>
</comment>
<dbReference type="EMBL" id="CM035412">
    <property type="protein sequence ID" value="KAH7433378.1"/>
    <property type="molecule type" value="Genomic_DNA"/>
</dbReference>
<evidence type="ECO:0000313" key="3">
    <source>
        <dbReference type="Proteomes" id="UP000825935"/>
    </source>
</evidence>
<dbReference type="AlphaFoldDB" id="A0A8T2UFF0"/>
<accession>A0A8T2UFF0</accession>
<name>A0A8T2UFF0_CERRI</name>
<gene>
    <name evidence="2" type="ORF">KP509_07G066700</name>
</gene>
<dbReference type="Proteomes" id="UP000825935">
    <property type="component" value="Chromosome 7"/>
</dbReference>
<sequence length="295" mass="33885">MATYSSLKIFSTLMRRLELQLALATCQCRTRQYSSHRIFSTLCTQAATFIASSFSTLCHSEQRTSGILRYGQMSRRSREFCSRGSWSRSDESDSDNEDLQSRSTYGNTSDDQLSDEEQSDDAYSDHDVFEAFQNELARDDAEDGGGGGVDDDDDDDKRIAVLERGKGLDQEPQKDSSRDIYNLRPWNTKERVKACLTKLQKGPDGRYINVLEVATEIDILIASYIKLRKKDDPNCSENSDDDEKYLEGIDIRKFKKLQKRVREGTYEFQPIVQVPLPKRKIVKLKKKKVKKPHEF</sequence>
<feature type="region of interest" description="Disordered" evidence="1">
    <location>
        <begin position="84"/>
        <end position="122"/>
    </location>
</feature>
<feature type="region of interest" description="Disordered" evidence="1">
    <location>
        <begin position="136"/>
        <end position="156"/>
    </location>
</feature>
<proteinExistence type="predicted"/>
<evidence type="ECO:0000256" key="1">
    <source>
        <dbReference type="SAM" id="MobiDB-lite"/>
    </source>
</evidence>
<feature type="compositionally biased region" description="Acidic residues" evidence="1">
    <location>
        <begin position="112"/>
        <end position="122"/>
    </location>
</feature>